<evidence type="ECO:0000259" key="6">
    <source>
        <dbReference type="PROSITE" id="PS50066"/>
    </source>
</evidence>
<dbReference type="GO" id="GO:0005634">
    <property type="term" value="C:nucleus"/>
    <property type="evidence" value="ECO:0007669"/>
    <property type="project" value="UniProtKB-SubCell"/>
</dbReference>
<feature type="non-terminal residue" evidence="8">
    <location>
        <position position="1"/>
    </location>
</feature>
<name>I3WET8_9MAGN</name>
<evidence type="ECO:0000256" key="4">
    <source>
        <dbReference type="ARBA" id="ARBA00023163"/>
    </source>
</evidence>
<proteinExistence type="evidence at transcript level"/>
<dbReference type="Gene3D" id="3.40.1810.10">
    <property type="entry name" value="Transcription factor, MADS-box"/>
    <property type="match status" value="1"/>
</dbReference>
<dbReference type="SMART" id="SM00432">
    <property type="entry name" value="MADS"/>
    <property type="match status" value="1"/>
</dbReference>
<dbReference type="InterPro" id="IPR050142">
    <property type="entry name" value="MADS-box/MEF2_TF"/>
</dbReference>
<keyword evidence="2" id="KW-0805">Transcription regulation</keyword>
<dbReference type="GO" id="GO:0003700">
    <property type="term" value="F:DNA-binding transcription factor activity"/>
    <property type="evidence" value="ECO:0007669"/>
    <property type="project" value="InterPro"/>
</dbReference>
<sequence>NRQVTYSKRRAGIVKKARELSVLCDAQVSLIMFSGTEKLSEYISPAVTTKKVFDRYQQTAGINLWSTHYERMQENLNKQKEINRRLRREISSVTFSCIDEVNLGIVDRQRMGEDLNELSIDVLRGLEQNMENSLNIVRERKLKVIRTQSDTYRKKVTNLEQVHNNLMRALDQEGRNEGPHYVFANHDGDGDYQSALELANNGGSHIFALRLQPSQPVLRDGGGYGSHDLRLA</sequence>
<dbReference type="Pfam" id="PF00319">
    <property type="entry name" value="SRF-TF"/>
    <property type="match status" value="1"/>
</dbReference>
<dbReference type="PRINTS" id="PR00404">
    <property type="entry name" value="MADSDOMAIN"/>
</dbReference>
<dbReference type="GO" id="GO:0046983">
    <property type="term" value="F:protein dimerization activity"/>
    <property type="evidence" value="ECO:0007669"/>
    <property type="project" value="InterPro"/>
</dbReference>
<evidence type="ECO:0000256" key="5">
    <source>
        <dbReference type="ARBA" id="ARBA00023242"/>
    </source>
</evidence>
<reference evidence="8" key="1">
    <citation type="journal article" date="2012" name="Ann. Bot.">
        <title>Expression of floral MADS-box genes in Sinofranchetia chinensis (Lardizabalaceae): implications for the nature of the nectar leaves.</title>
        <authorList>
            <person name="Hu J."/>
            <person name="Zhang J."/>
            <person name="Shan H."/>
            <person name="Chen Z."/>
        </authorList>
    </citation>
    <scope>NUCLEOTIDE SEQUENCE</scope>
</reference>
<dbReference type="AlphaFoldDB" id="I3WET8"/>
<keyword evidence="4" id="KW-0804">Transcription</keyword>
<evidence type="ECO:0000259" key="7">
    <source>
        <dbReference type="PROSITE" id="PS51297"/>
    </source>
</evidence>
<dbReference type="Pfam" id="PF01486">
    <property type="entry name" value="K-box"/>
    <property type="match status" value="1"/>
</dbReference>
<evidence type="ECO:0000256" key="1">
    <source>
        <dbReference type="ARBA" id="ARBA00004123"/>
    </source>
</evidence>
<dbReference type="PANTHER" id="PTHR48019">
    <property type="entry name" value="SERUM RESPONSE FACTOR HOMOLOG"/>
    <property type="match status" value="1"/>
</dbReference>
<dbReference type="InterPro" id="IPR002100">
    <property type="entry name" value="TF_MADSbox"/>
</dbReference>
<keyword evidence="3" id="KW-0238">DNA-binding</keyword>
<dbReference type="PROSITE" id="PS50066">
    <property type="entry name" value="MADS_BOX_2"/>
    <property type="match status" value="1"/>
</dbReference>
<dbReference type="EMBL" id="JQ806404">
    <property type="protein sequence ID" value="AFL03395.1"/>
    <property type="molecule type" value="mRNA"/>
</dbReference>
<evidence type="ECO:0000313" key="8">
    <source>
        <dbReference type="EMBL" id="AFL03395.1"/>
    </source>
</evidence>
<evidence type="ECO:0000256" key="2">
    <source>
        <dbReference type="ARBA" id="ARBA00023015"/>
    </source>
</evidence>
<dbReference type="InterPro" id="IPR036879">
    <property type="entry name" value="TF_MADSbox_sf"/>
</dbReference>
<feature type="domain" description="MADS-box" evidence="6">
    <location>
        <begin position="1"/>
        <end position="46"/>
    </location>
</feature>
<keyword evidence="5" id="KW-0539">Nucleus</keyword>
<evidence type="ECO:0000256" key="3">
    <source>
        <dbReference type="ARBA" id="ARBA00023125"/>
    </source>
</evidence>
<feature type="domain" description="K-box" evidence="7">
    <location>
        <begin position="69"/>
        <end position="176"/>
    </location>
</feature>
<protein>
    <submittedName>
        <fullName evidence="8">MADS box transcription factor AP3</fullName>
    </submittedName>
</protein>
<accession>I3WET8</accession>
<dbReference type="GO" id="GO:0003677">
    <property type="term" value="F:DNA binding"/>
    <property type="evidence" value="ECO:0007669"/>
    <property type="project" value="UniProtKB-KW"/>
</dbReference>
<dbReference type="PROSITE" id="PS51297">
    <property type="entry name" value="K_BOX"/>
    <property type="match status" value="1"/>
</dbReference>
<dbReference type="SUPFAM" id="SSF55455">
    <property type="entry name" value="SRF-like"/>
    <property type="match status" value="1"/>
</dbReference>
<gene>
    <name evidence="8" type="primary">AP3</name>
</gene>
<comment type="subcellular location">
    <subcellularLocation>
        <location evidence="1">Nucleus</location>
    </subcellularLocation>
</comment>
<organism evidence="8">
    <name type="scientific">Holboellia grandiflora</name>
    <dbReference type="NCBI Taxonomy" id="161264"/>
    <lineage>
        <taxon>Eukaryota</taxon>
        <taxon>Viridiplantae</taxon>
        <taxon>Streptophyta</taxon>
        <taxon>Embryophyta</taxon>
        <taxon>Tracheophyta</taxon>
        <taxon>Spermatophyta</taxon>
        <taxon>Magnoliopsida</taxon>
        <taxon>Ranunculales</taxon>
        <taxon>Lardizabalaceae</taxon>
        <taxon>Lardizabaloideae</taxon>
        <taxon>Lardizabaleae</taxon>
        <taxon>Holboellia</taxon>
    </lineage>
</organism>
<dbReference type="InterPro" id="IPR002487">
    <property type="entry name" value="TF_Kbox"/>
</dbReference>